<dbReference type="AlphaFoldDB" id="S2Z7T4"/>
<evidence type="ECO:0000313" key="3">
    <source>
        <dbReference type="Proteomes" id="UP000014408"/>
    </source>
</evidence>
<sequence>MFDPHVSNSATLPRDPGGYSAIPHRSRQDPQISTKFSHVFTIVILCNYSHDMTPFRSLSLRLTHYNARGTRHVPFSNINPTLEHVGDFVKKKDPQLQSTLIRIFSNTCCSFAKLSF</sequence>
<protein>
    <submittedName>
        <fullName evidence="2">Uncharacterized protein</fullName>
    </submittedName>
</protein>
<dbReference type="Proteomes" id="UP000014408">
    <property type="component" value="Unassembled WGS sequence"/>
</dbReference>
<evidence type="ECO:0000256" key="1">
    <source>
        <dbReference type="SAM" id="MobiDB-lite"/>
    </source>
</evidence>
<keyword evidence="3" id="KW-1185">Reference proteome</keyword>
<reference evidence="2 3" key="1">
    <citation type="submission" date="2013-05" db="EMBL/GenBank/DDBJ databases">
        <title>The Genome Sequence of Corynebacterium pyruviciproducens 1773O (ATCC BAA-1742).</title>
        <authorList>
            <consortium name="The Broad Institute Genomics Platform"/>
            <person name="Earl A."/>
            <person name="Ward D."/>
            <person name="Feldgarden M."/>
            <person name="Gevers D."/>
            <person name="Tong J."/>
            <person name="Walker B."/>
            <person name="Young S."/>
            <person name="Zeng Q."/>
            <person name="Gargeya S."/>
            <person name="Fitzgerald M."/>
            <person name="Haas B."/>
            <person name="Abouelleil A."/>
            <person name="Allen A.W."/>
            <person name="Alvarado L."/>
            <person name="Arachchi H.M."/>
            <person name="Berlin A.M."/>
            <person name="Chapman S.B."/>
            <person name="Gainer-Dewar J."/>
            <person name="Goldberg J."/>
            <person name="Griggs A."/>
            <person name="Gujja S."/>
            <person name="Hansen M."/>
            <person name="Howarth C."/>
            <person name="Imamovic A."/>
            <person name="Ireland A."/>
            <person name="Larimer J."/>
            <person name="McCowan C."/>
            <person name="Murphy C."/>
            <person name="Pearson M."/>
            <person name="Poon T.W."/>
            <person name="Priest M."/>
            <person name="Roberts A."/>
            <person name="Saif S."/>
            <person name="Shea T."/>
            <person name="Sisk P."/>
            <person name="Sykes S."/>
            <person name="Wortman J."/>
            <person name="Nusbaum C."/>
            <person name="Birren B."/>
        </authorList>
    </citation>
    <scope>NUCLEOTIDE SEQUENCE [LARGE SCALE GENOMIC DNA]</scope>
    <source>
        <strain evidence="2 3">ATCC BAA-1742</strain>
    </source>
</reference>
<proteinExistence type="predicted"/>
<dbReference type="EMBL" id="ATBY01000009">
    <property type="protein sequence ID" value="EPD70325.1"/>
    <property type="molecule type" value="Genomic_DNA"/>
</dbReference>
<accession>S2Z7T4</accession>
<name>S2Z7T4_9CORY</name>
<gene>
    <name evidence="2" type="ORF">HMPREF1219_00764</name>
</gene>
<evidence type="ECO:0000313" key="2">
    <source>
        <dbReference type="EMBL" id="EPD70325.1"/>
    </source>
</evidence>
<feature type="compositionally biased region" description="Polar residues" evidence="1">
    <location>
        <begin position="1"/>
        <end position="11"/>
    </location>
</feature>
<comment type="caution">
    <text evidence="2">The sequence shown here is derived from an EMBL/GenBank/DDBJ whole genome shotgun (WGS) entry which is preliminary data.</text>
</comment>
<feature type="region of interest" description="Disordered" evidence="1">
    <location>
        <begin position="1"/>
        <end position="29"/>
    </location>
</feature>
<dbReference type="HOGENOM" id="CLU_2092703_0_0_11"/>
<organism evidence="2 3">
    <name type="scientific">Corynebacterium pyruviciproducens ATCC BAA-1742</name>
    <dbReference type="NCBI Taxonomy" id="1125779"/>
    <lineage>
        <taxon>Bacteria</taxon>
        <taxon>Bacillati</taxon>
        <taxon>Actinomycetota</taxon>
        <taxon>Actinomycetes</taxon>
        <taxon>Mycobacteriales</taxon>
        <taxon>Corynebacteriaceae</taxon>
        <taxon>Corynebacterium</taxon>
    </lineage>
</organism>